<dbReference type="GO" id="GO:0000105">
    <property type="term" value="P:L-histidine biosynthetic process"/>
    <property type="evidence" value="ECO:0007669"/>
    <property type="project" value="UniProtKB-KW"/>
</dbReference>
<keyword evidence="4 7" id="KW-0413">Isomerase</keyword>
<dbReference type="Pfam" id="PF00977">
    <property type="entry name" value="His_biosynth"/>
    <property type="match status" value="1"/>
</dbReference>
<dbReference type="PANTHER" id="PTHR43090">
    <property type="entry name" value="1-(5-PHOSPHORIBOSYL)-5-[(5-PHOSPHORIBOSYLAMINO)METHYLIDENEAMINO] IMIDAZOLE-4-CARBOXAMIDE ISOMERASE"/>
    <property type="match status" value="1"/>
</dbReference>
<dbReference type="InterPro" id="IPR011060">
    <property type="entry name" value="RibuloseP-bd_barrel"/>
</dbReference>
<accession>A0A9D2K282</accession>
<gene>
    <name evidence="7" type="primary">hisA</name>
    <name evidence="7" type="ORF">H9723_11880</name>
</gene>
<dbReference type="Gene3D" id="3.20.20.70">
    <property type="entry name" value="Aldolase class I"/>
    <property type="match status" value="1"/>
</dbReference>
<comment type="similarity">
    <text evidence="1 6">Belongs to the HisA/HisF family.</text>
</comment>
<evidence type="ECO:0000256" key="6">
    <source>
        <dbReference type="RuleBase" id="RU003657"/>
    </source>
</evidence>
<dbReference type="GO" id="GO:0005737">
    <property type="term" value="C:cytoplasm"/>
    <property type="evidence" value="ECO:0007669"/>
    <property type="project" value="TreeGrafter"/>
</dbReference>
<dbReference type="GO" id="GO:0003949">
    <property type="term" value="F:1-(5-phosphoribosyl)-5-[(5-phosphoribosylamino)methylideneamino]imidazole-4-carboxamide isomerase activity"/>
    <property type="evidence" value="ECO:0007669"/>
    <property type="project" value="InterPro"/>
</dbReference>
<name>A0A9D2K282_9FIRM</name>
<keyword evidence="2 6" id="KW-0028">Amino-acid biosynthesis</keyword>
<dbReference type="EMBL" id="DXAY01000270">
    <property type="protein sequence ID" value="HIZ75921.1"/>
    <property type="molecule type" value="Genomic_DNA"/>
</dbReference>
<reference evidence="7" key="2">
    <citation type="submission" date="2021-04" db="EMBL/GenBank/DDBJ databases">
        <authorList>
            <person name="Gilroy R."/>
        </authorList>
    </citation>
    <scope>NUCLEOTIDE SEQUENCE</scope>
    <source>
        <strain evidence="7">CHK196-3914</strain>
    </source>
</reference>
<dbReference type="SUPFAM" id="SSF51366">
    <property type="entry name" value="Ribulose-phoshate binding barrel"/>
    <property type="match status" value="1"/>
</dbReference>
<dbReference type="InterPro" id="IPR011858">
    <property type="entry name" value="His6/HISN3"/>
</dbReference>
<evidence type="ECO:0000313" key="8">
    <source>
        <dbReference type="Proteomes" id="UP000824116"/>
    </source>
</evidence>
<dbReference type="InterPro" id="IPR013785">
    <property type="entry name" value="Aldolase_TIM"/>
</dbReference>
<dbReference type="GO" id="GO:0000162">
    <property type="term" value="P:L-tryptophan biosynthetic process"/>
    <property type="evidence" value="ECO:0007669"/>
    <property type="project" value="TreeGrafter"/>
</dbReference>
<evidence type="ECO:0000256" key="5">
    <source>
        <dbReference type="ARBA" id="ARBA00029440"/>
    </source>
</evidence>
<evidence type="ECO:0000313" key="7">
    <source>
        <dbReference type="EMBL" id="HIZ75921.1"/>
    </source>
</evidence>
<comment type="pathway">
    <text evidence="5">Amino-acid biosynthesis.</text>
</comment>
<evidence type="ECO:0000256" key="3">
    <source>
        <dbReference type="ARBA" id="ARBA00023102"/>
    </source>
</evidence>
<proteinExistence type="inferred from homology"/>
<sequence>MRFRPCIDIHNGKVKQIVGSSLRDEGSSATDNFASELGAEYYADLYRRDGLKGGHVILLNPPGSEYYESTRRQAFAALAAYPGGMQIGGGIRADNAEEYLDAGASHVIVTSYVFKNGTFHRENLEKLVRAAGKEHVVLDLSCRKKEDGYYIVTDRWQKFTDVRLTHGMLDELADSCDEFLVHGVDVEGKSSGMETELVELLAGWEGVPVTYAGGIGSMEDLENFRRVSREKLDFTIGSALDLFGGDIPYEKLAGIR</sequence>
<dbReference type="NCBIfam" id="TIGR02129">
    <property type="entry name" value="hisA_euk"/>
    <property type="match status" value="1"/>
</dbReference>
<dbReference type="InterPro" id="IPR044524">
    <property type="entry name" value="Isoase_HisA-like"/>
</dbReference>
<dbReference type="Proteomes" id="UP000824116">
    <property type="component" value="Unassembled WGS sequence"/>
</dbReference>
<reference evidence="7" key="1">
    <citation type="journal article" date="2021" name="PeerJ">
        <title>Extensive microbial diversity within the chicken gut microbiome revealed by metagenomics and culture.</title>
        <authorList>
            <person name="Gilroy R."/>
            <person name="Ravi A."/>
            <person name="Getino M."/>
            <person name="Pursley I."/>
            <person name="Horton D.L."/>
            <person name="Alikhan N.F."/>
            <person name="Baker D."/>
            <person name="Gharbi K."/>
            <person name="Hall N."/>
            <person name="Watson M."/>
            <person name="Adriaenssens E.M."/>
            <person name="Foster-Nyarko E."/>
            <person name="Jarju S."/>
            <person name="Secka A."/>
            <person name="Antonio M."/>
            <person name="Oren A."/>
            <person name="Chaudhuri R.R."/>
            <person name="La Ragione R."/>
            <person name="Hildebrand F."/>
            <person name="Pallen M.J."/>
        </authorList>
    </citation>
    <scope>NUCLEOTIDE SEQUENCE</scope>
    <source>
        <strain evidence="7">CHK196-3914</strain>
    </source>
</reference>
<evidence type="ECO:0000256" key="4">
    <source>
        <dbReference type="ARBA" id="ARBA00023235"/>
    </source>
</evidence>
<dbReference type="CDD" id="cd04723">
    <property type="entry name" value="HisA_HisF"/>
    <property type="match status" value="1"/>
</dbReference>
<evidence type="ECO:0000256" key="1">
    <source>
        <dbReference type="ARBA" id="ARBA00009667"/>
    </source>
</evidence>
<dbReference type="InterPro" id="IPR006062">
    <property type="entry name" value="His_biosynth"/>
</dbReference>
<protein>
    <submittedName>
        <fullName evidence="7">Phosphoribosylformimino-5-aminoimidazole carboxamide ribotide isomerase</fullName>
    </submittedName>
</protein>
<dbReference type="AlphaFoldDB" id="A0A9D2K282"/>
<evidence type="ECO:0000256" key="2">
    <source>
        <dbReference type="ARBA" id="ARBA00022605"/>
    </source>
</evidence>
<comment type="caution">
    <text evidence="7">The sequence shown here is derived from an EMBL/GenBank/DDBJ whole genome shotgun (WGS) entry which is preliminary data.</text>
</comment>
<dbReference type="PANTHER" id="PTHR43090:SF2">
    <property type="entry name" value="1-(5-PHOSPHORIBOSYL)-5-[(5-PHOSPHORIBOSYLAMINO)METHYLIDENEAMINO] IMIDAZOLE-4-CARBOXAMIDE ISOMERASE"/>
    <property type="match status" value="1"/>
</dbReference>
<keyword evidence="3 6" id="KW-0368">Histidine biosynthesis</keyword>
<organism evidence="7 8">
    <name type="scientific">Candidatus Mediterraneibacter stercoravium</name>
    <dbReference type="NCBI Taxonomy" id="2838685"/>
    <lineage>
        <taxon>Bacteria</taxon>
        <taxon>Bacillati</taxon>
        <taxon>Bacillota</taxon>
        <taxon>Clostridia</taxon>
        <taxon>Lachnospirales</taxon>
        <taxon>Lachnospiraceae</taxon>
        <taxon>Mediterraneibacter</taxon>
    </lineage>
</organism>